<name>A0A2A5IYU0_BACPU</name>
<comment type="caution">
    <text evidence="2">The sequence shown here is derived from an EMBL/GenBank/DDBJ whole genome shotgun (WGS) entry which is preliminary data.</text>
</comment>
<dbReference type="EMBL" id="NKHG01000038">
    <property type="protein sequence ID" value="PCK22149.1"/>
    <property type="molecule type" value="Genomic_DNA"/>
</dbReference>
<protein>
    <submittedName>
        <fullName evidence="2">Uncharacterized protein</fullName>
    </submittedName>
</protein>
<dbReference type="AlphaFoldDB" id="A0A2A5IYU0"/>
<evidence type="ECO:0000313" key="3">
    <source>
        <dbReference type="Proteomes" id="UP000228754"/>
    </source>
</evidence>
<proteinExistence type="predicted"/>
<keyword evidence="1" id="KW-0812">Transmembrane</keyword>
<accession>A0A2A5IYU0</accession>
<gene>
    <name evidence="2" type="ORF">CEY02_05480</name>
</gene>
<organism evidence="2 3">
    <name type="scientific">Bacillus pumilus</name>
    <name type="common">Bacillus mesentericus</name>
    <dbReference type="NCBI Taxonomy" id="1408"/>
    <lineage>
        <taxon>Bacteria</taxon>
        <taxon>Bacillati</taxon>
        <taxon>Bacillota</taxon>
        <taxon>Bacilli</taxon>
        <taxon>Bacillales</taxon>
        <taxon>Bacillaceae</taxon>
        <taxon>Bacillus</taxon>
    </lineage>
</organism>
<feature type="transmembrane region" description="Helical" evidence="1">
    <location>
        <begin position="28"/>
        <end position="46"/>
    </location>
</feature>
<evidence type="ECO:0000313" key="2">
    <source>
        <dbReference type="EMBL" id="PCK22149.1"/>
    </source>
</evidence>
<dbReference type="Proteomes" id="UP000228754">
    <property type="component" value="Unassembled WGS sequence"/>
</dbReference>
<sequence length="57" mass="6504">MRSITIGLVAIGLCFFLNILGLMKILPLYLTSPLLFVSILFTLYRLNHRKTFKGFKG</sequence>
<keyword evidence="1" id="KW-1133">Transmembrane helix</keyword>
<evidence type="ECO:0000256" key="1">
    <source>
        <dbReference type="SAM" id="Phobius"/>
    </source>
</evidence>
<keyword evidence="1" id="KW-0472">Membrane</keyword>
<feature type="transmembrane region" description="Helical" evidence="1">
    <location>
        <begin position="5"/>
        <end position="22"/>
    </location>
</feature>
<reference evidence="2 3" key="1">
    <citation type="submission" date="2017-06" db="EMBL/GenBank/DDBJ databases">
        <title>Draft Genome Sequence of Bacillus sp Strain 36R Isolated from saline sediment at Atanasia, Sonora, Mexico.</title>
        <authorList>
            <person name="Sanchez Diaz R."/>
            <person name="Quiroz Macias M.E."/>
            <person name="Ibarra Gamez J.C."/>
            <person name="Enciso Ibarra J."/>
            <person name="Gomez Gil B."/>
            <person name="Galaviz Silva L."/>
        </authorList>
    </citation>
    <scope>NUCLEOTIDE SEQUENCE [LARGE SCALE GENOMIC DNA]</scope>
    <source>
        <strain evidence="2 3">36R_ATNSAL</strain>
    </source>
</reference>